<protein>
    <submittedName>
        <fullName evidence="3">DUF1775 domain-containing protein</fullName>
    </submittedName>
</protein>
<organism evidence="3 4">
    <name type="scientific">Ciceribacter ferrooxidans</name>
    <dbReference type="NCBI Taxonomy" id="2509717"/>
    <lineage>
        <taxon>Bacteria</taxon>
        <taxon>Pseudomonadati</taxon>
        <taxon>Pseudomonadota</taxon>
        <taxon>Alphaproteobacteria</taxon>
        <taxon>Hyphomicrobiales</taxon>
        <taxon>Rhizobiaceae</taxon>
        <taxon>Ciceribacter</taxon>
    </lineage>
</organism>
<evidence type="ECO:0000313" key="3">
    <source>
        <dbReference type="EMBL" id="RYC12319.1"/>
    </source>
</evidence>
<feature type="domain" description="YncI copper-binding" evidence="2">
    <location>
        <begin position="23"/>
        <end position="169"/>
    </location>
</feature>
<gene>
    <name evidence="3" type="ORF">EUU22_14855</name>
</gene>
<dbReference type="PANTHER" id="PTHR36302">
    <property type="entry name" value="BLR7088 PROTEIN"/>
    <property type="match status" value="1"/>
</dbReference>
<dbReference type="SUPFAM" id="SSF110087">
    <property type="entry name" value="DR1885-like metal-binding protein"/>
    <property type="match status" value="1"/>
</dbReference>
<dbReference type="InterPro" id="IPR058248">
    <property type="entry name" value="Lxx211020-like"/>
</dbReference>
<reference evidence="3 4" key="1">
    <citation type="submission" date="2019-01" db="EMBL/GenBank/DDBJ databases">
        <authorList>
            <person name="Deng T."/>
        </authorList>
    </citation>
    <scope>NUCLEOTIDE SEQUENCE [LARGE SCALE GENOMIC DNA]</scope>
    <source>
        <strain evidence="3 4">F8825</strain>
    </source>
</reference>
<dbReference type="InterPro" id="IPR007410">
    <property type="entry name" value="LpqE-like"/>
</dbReference>
<keyword evidence="4" id="KW-1185">Reference proteome</keyword>
<dbReference type="PIRSF" id="PIRSF037139">
    <property type="entry name" value="UCP037139"/>
    <property type="match status" value="1"/>
</dbReference>
<dbReference type="PANTHER" id="PTHR36302:SF1">
    <property type="entry name" value="COPPER CHAPERONE PCU(A)C"/>
    <property type="match status" value="1"/>
</dbReference>
<dbReference type="EMBL" id="SDVB01000238">
    <property type="protein sequence ID" value="RYC12319.1"/>
    <property type="molecule type" value="Genomic_DNA"/>
</dbReference>
<dbReference type="AlphaFoldDB" id="A0A4Q2T676"/>
<comment type="caution">
    <text evidence="3">The sequence shown here is derived from an EMBL/GenBank/DDBJ whole genome shotgun (WGS) entry which is preliminary data.</text>
</comment>
<dbReference type="Proteomes" id="UP000291088">
    <property type="component" value="Unassembled WGS sequence"/>
</dbReference>
<dbReference type="InterPro" id="IPR012533">
    <property type="entry name" value="YcnI-copper_dom"/>
</dbReference>
<evidence type="ECO:0000259" key="2">
    <source>
        <dbReference type="Pfam" id="PF07987"/>
    </source>
</evidence>
<dbReference type="RefSeq" id="WP_129332740.1">
    <property type="nucleotide sequence ID" value="NZ_SDVB01000238.1"/>
</dbReference>
<feature type="chain" id="PRO_5020563512" evidence="1">
    <location>
        <begin position="25"/>
        <end position="350"/>
    </location>
</feature>
<dbReference type="InterPro" id="IPR038507">
    <property type="entry name" value="YcnI-like_sf"/>
</dbReference>
<dbReference type="Gene3D" id="2.60.40.1890">
    <property type="entry name" value="PCu(A)C copper chaperone"/>
    <property type="match status" value="1"/>
</dbReference>
<dbReference type="CDD" id="cd08545">
    <property type="entry name" value="YcnI_like"/>
    <property type="match status" value="1"/>
</dbReference>
<proteinExistence type="predicted"/>
<dbReference type="Pfam" id="PF04314">
    <property type="entry name" value="PCuAC"/>
    <property type="match status" value="1"/>
</dbReference>
<name>A0A4Q2T676_9HYPH</name>
<dbReference type="OrthoDB" id="9796962at2"/>
<evidence type="ECO:0000256" key="1">
    <source>
        <dbReference type="SAM" id="SignalP"/>
    </source>
</evidence>
<dbReference type="InterPro" id="IPR036182">
    <property type="entry name" value="PCuAC_sf"/>
</dbReference>
<evidence type="ECO:0000313" key="4">
    <source>
        <dbReference type="Proteomes" id="UP000291088"/>
    </source>
</evidence>
<feature type="signal peptide" evidence="1">
    <location>
        <begin position="1"/>
        <end position="24"/>
    </location>
</feature>
<dbReference type="Pfam" id="PF07987">
    <property type="entry name" value="DUF1775"/>
    <property type="match status" value="1"/>
</dbReference>
<keyword evidence="1" id="KW-0732">Signal</keyword>
<accession>A0A4Q2T676</accession>
<dbReference type="Gene3D" id="2.60.40.2230">
    <property type="entry name" value="Uncharacterised protein YcnI-like PF07987, DUF1775"/>
    <property type="match status" value="1"/>
</dbReference>
<sequence length="350" mass="36004">MKTVNSLLAFAAAGLAAGAAFAHASLSNGPVDPESYVTAVLQVPHGCDGKATNEVQVKLPEGFVFAKPMPKPGWDLEVIKGDYQKAYDNHGKKVTSGPVEIRWKNGSLPDDNFDTFAINGKVSGVEGGKALAFVTTQLCGADGKVVWDQVPAEGADPHSVKSPAPLLRVAAGDMAAMPADMHAGHHMGAPVVQVANPGGQQMNGAMAGSGMGVVNPGGMEPAKVGDLELTAGFTKAMLPGQPVGGGFVVIKNTGSTDDVLVAAASDVADHVELHEMAMENDVMKMRPVKDGIPVPAGETVELKPGGLHMMFMGVKEPFVEGGTVKVTLTFKNAGSVDLVLPVGPAAPKKM</sequence>
<dbReference type="InterPro" id="IPR021174">
    <property type="entry name" value="UCP037139"/>
</dbReference>